<keyword evidence="2" id="KW-1185">Reference proteome</keyword>
<comment type="caution">
    <text evidence="1">The sequence shown here is derived from an EMBL/GenBank/DDBJ whole genome shotgun (WGS) entry which is preliminary data.</text>
</comment>
<name>A0ABU5T200_9MICC</name>
<dbReference type="Proteomes" id="UP001304769">
    <property type="component" value="Unassembled WGS sequence"/>
</dbReference>
<dbReference type="EMBL" id="JAYGGQ010000001">
    <property type="protein sequence ID" value="MEA5453582.1"/>
    <property type="molecule type" value="Genomic_DNA"/>
</dbReference>
<evidence type="ECO:0000313" key="2">
    <source>
        <dbReference type="Proteomes" id="UP001304769"/>
    </source>
</evidence>
<gene>
    <name evidence="1" type="ORF">SPF06_02495</name>
</gene>
<reference evidence="1 2" key="1">
    <citation type="submission" date="2023-12" db="EMBL/GenBank/DDBJ databases">
        <title>Sinomonas terricola sp. nov, isolated from litchi orchard soil in Guangdong, PR China.</title>
        <authorList>
            <person name="Jiaxin W."/>
            <person name="Yang Z."/>
            <person name="Honghui Z."/>
        </authorList>
    </citation>
    <scope>NUCLEOTIDE SEQUENCE [LARGE SCALE GENOMIC DNA]</scope>
    <source>
        <strain evidence="1 2">JGH33</strain>
    </source>
</reference>
<protein>
    <submittedName>
        <fullName evidence="1">Uncharacterized protein</fullName>
    </submittedName>
</protein>
<organism evidence="1 2">
    <name type="scientific">Sinomonas terricola</name>
    <dbReference type="NCBI Taxonomy" id="3110330"/>
    <lineage>
        <taxon>Bacteria</taxon>
        <taxon>Bacillati</taxon>
        <taxon>Actinomycetota</taxon>
        <taxon>Actinomycetes</taxon>
        <taxon>Micrococcales</taxon>
        <taxon>Micrococcaceae</taxon>
        <taxon>Sinomonas</taxon>
    </lineage>
</organism>
<sequence>MADFPYTPEQLADPAFYQANKSEIWAAVVANAKQTLNAQAARMRELPASLPSPEAEAAQQAYMARVKEGR</sequence>
<accession>A0ABU5T200</accession>
<proteinExistence type="predicted"/>
<dbReference type="RefSeq" id="WP_323277335.1">
    <property type="nucleotide sequence ID" value="NZ_JAYGGQ010000001.1"/>
</dbReference>
<evidence type="ECO:0000313" key="1">
    <source>
        <dbReference type="EMBL" id="MEA5453582.1"/>
    </source>
</evidence>